<evidence type="ECO:0000256" key="12">
    <source>
        <dbReference type="RuleBase" id="RU003476"/>
    </source>
</evidence>
<dbReference type="KEGG" id="cbac:JI75_04880"/>
<comment type="similarity">
    <text evidence="2 12">Belongs to the Nudix hydrolase family.</text>
</comment>
<dbReference type="AlphaFoldDB" id="A0A0A8B402"/>
<reference evidence="14 15" key="2">
    <citation type="journal article" date="2015" name="Genome Announc.">
        <title>Complete Genome Sequence of Coriobacteriaceae Strain 68-1-3, a Novel Mucus-Degrading Isolate from the Swine Intestinal Tract.</title>
        <authorList>
            <person name="Looft T."/>
            <person name="Bayles D.O."/>
            <person name="Alt D.P."/>
            <person name="Stanton T.B."/>
        </authorList>
    </citation>
    <scope>NUCLEOTIDE SEQUENCE [LARGE SCALE GENOMIC DNA]</scope>
    <source>
        <strain evidence="14 15">68-1-3</strain>
    </source>
</reference>
<dbReference type="PROSITE" id="PS51462">
    <property type="entry name" value="NUDIX"/>
    <property type="match status" value="1"/>
</dbReference>
<feature type="domain" description="Nudix hydrolase" evidence="13">
    <location>
        <begin position="3"/>
        <end position="127"/>
    </location>
</feature>
<dbReference type="InterPro" id="IPR020476">
    <property type="entry name" value="Nudix_hydrolase"/>
</dbReference>
<dbReference type="HOGENOM" id="CLU_037162_19_1_11"/>
<evidence type="ECO:0000256" key="1">
    <source>
        <dbReference type="ARBA" id="ARBA00001946"/>
    </source>
</evidence>
<dbReference type="RefSeq" id="WP_039689166.1">
    <property type="nucleotide sequence ID" value="NZ_CP009302.1"/>
</dbReference>
<evidence type="ECO:0000313" key="15">
    <source>
        <dbReference type="Proteomes" id="UP000031121"/>
    </source>
</evidence>
<keyword evidence="3" id="KW-0515">Mutator protein</keyword>
<dbReference type="GO" id="GO:0044716">
    <property type="term" value="F:8-oxo-GDP phosphatase activity"/>
    <property type="evidence" value="ECO:0007669"/>
    <property type="project" value="TreeGrafter"/>
</dbReference>
<dbReference type="PRINTS" id="PR00502">
    <property type="entry name" value="NUDIXFAMILY"/>
</dbReference>
<evidence type="ECO:0000256" key="9">
    <source>
        <dbReference type="ARBA" id="ARBA00023204"/>
    </source>
</evidence>
<evidence type="ECO:0000256" key="7">
    <source>
        <dbReference type="ARBA" id="ARBA00022801"/>
    </source>
</evidence>
<dbReference type="EMBL" id="CP009302">
    <property type="protein sequence ID" value="AJC12105.1"/>
    <property type="molecule type" value="Genomic_DNA"/>
</dbReference>
<dbReference type="PROSITE" id="PS00893">
    <property type="entry name" value="NUDIX_BOX"/>
    <property type="match status" value="1"/>
</dbReference>
<dbReference type="PANTHER" id="PTHR47707">
    <property type="entry name" value="8-OXO-DGTP DIPHOSPHATASE"/>
    <property type="match status" value="1"/>
</dbReference>
<evidence type="ECO:0000256" key="2">
    <source>
        <dbReference type="ARBA" id="ARBA00005582"/>
    </source>
</evidence>
<dbReference type="InterPro" id="IPR000086">
    <property type="entry name" value="NUDIX_hydrolase_dom"/>
</dbReference>
<dbReference type="Gene3D" id="3.90.79.10">
    <property type="entry name" value="Nucleoside Triphosphate Pyrophosphohydrolase"/>
    <property type="match status" value="1"/>
</dbReference>
<evidence type="ECO:0000313" key="14">
    <source>
        <dbReference type="EMBL" id="AJC12105.1"/>
    </source>
</evidence>
<dbReference type="PANTHER" id="PTHR47707:SF1">
    <property type="entry name" value="NUDIX HYDROLASE FAMILY PROTEIN"/>
    <property type="match status" value="1"/>
</dbReference>
<dbReference type="EC" id="3.6.1.55" evidence="11"/>
<dbReference type="Pfam" id="PF00293">
    <property type="entry name" value="NUDIX"/>
    <property type="match status" value="1"/>
</dbReference>
<keyword evidence="15" id="KW-1185">Reference proteome</keyword>
<proteinExistence type="inferred from homology"/>
<evidence type="ECO:0000256" key="5">
    <source>
        <dbReference type="ARBA" id="ARBA00022723"/>
    </source>
</evidence>
<evidence type="ECO:0000259" key="13">
    <source>
        <dbReference type="PROSITE" id="PS51462"/>
    </source>
</evidence>
<comment type="cofactor">
    <cofactor evidence="1">
        <name>Mg(2+)</name>
        <dbReference type="ChEBI" id="CHEBI:18420"/>
    </cofactor>
</comment>
<keyword evidence="8" id="KW-0460">Magnesium</keyword>
<organism evidence="14 15">
    <name type="scientific">Berryella intestinalis</name>
    <dbReference type="NCBI Taxonomy" id="1531429"/>
    <lineage>
        <taxon>Bacteria</taxon>
        <taxon>Bacillati</taxon>
        <taxon>Actinomycetota</taxon>
        <taxon>Coriobacteriia</taxon>
        <taxon>Eggerthellales</taxon>
        <taxon>Eggerthellaceae</taxon>
        <taxon>Berryella</taxon>
    </lineage>
</organism>
<evidence type="ECO:0000256" key="6">
    <source>
        <dbReference type="ARBA" id="ARBA00022763"/>
    </source>
</evidence>
<dbReference type="OrthoDB" id="9804442at2"/>
<dbReference type="Proteomes" id="UP000031121">
    <property type="component" value="Chromosome"/>
</dbReference>
<dbReference type="GO" id="GO:0006260">
    <property type="term" value="P:DNA replication"/>
    <property type="evidence" value="ECO:0007669"/>
    <property type="project" value="UniProtKB-KW"/>
</dbReference>
<evidence type="ECO:0000256" key="11">
    <source>
        <dbReference type="ARBA" id="ARBA00038905"/>
    </source>
</evidence>
<dbReference type="InterPro" id="IPR047127">
    <property type="entry name" value="MutT-like"/>
</dbReference>
<evidence type="ECO:0000256" key="4">
    <source>
        <dbReference type="ARBA" id="ARBA00022705"/>
    </source>
</evidence>
<reference evidence="15" key="1">
    <citation type="submission" date="2014-08" db="EMBL/GenBank/DDBJ databases">
        <title>Coriobacteriaceae sp. complete genome.</title>
        <authorList>
            <person name="Looft T."/>
            <person name="Bayles D.O."/>
            <person name="Stanton T.B."/>
        </authorList>
    </citation>
    <scope>NUCLEOTIDE SEQUENCE [LARGE SCALE GENOMIC DNA]</scope>
    <source>
        <strain evidence="15">68-1-3</strain>
    </source>
</reference>
<dbReference type="GO" id="GO:0008413">
    <property type="term" value="F:8-oxo-7,8-dihydroguanosine triphosphate pyrophosphatase activity"/>
    <property type="evidence" value="ECO:0007669"/>
    <property type="project" value="TreeGrafter"/>
</dbReference>
<accession>A0A0A8B402</accession>
<dbReference type="GO" id="GO:0044715">
    <property type="term" value="F:8-oxo-dGDP phosphatase activity"/>
    <property type="evidence" value="ECO:0007669"/>
    <property type="project" value="TreeGrafter"/>
</dbReference>
<dbReference type="STRING" id="1531429.JI75_04880"/>
<dbReference type="GO" id="GO:0046872">
    <property type="term" value="F:metal ion binding"/>
    <property type="evidence" value="ECO:0007669"/>
    <property type="project" value="UniProtKB-KW"/>
</dbReference>
<dbReference type="GO" id="GO:0035539">
    <property type="term" value="F:8-oxo-7,8-dihydrodeoxyguanosine triphosphate pyrophosphatase activity"/>
    <property type="evidence" value="ECO:0007669"/>
    <property type="project" value="UniProtKB-EC"/>
</dbReference>
<protein>
    <recommendedName>
        <fullName evidence="11">8-oxo-dGTP diphosphatase</fullName>
        <ecNumber evidence="11">3.6.1.55</ecNumber>
    </recommendedName>
</protein>
<evidence type="ECO:0000256" key="8">
    <source>
        <dbReference type="ARBA" id="ARBA00022842"/>
    </source>
</evidence>
<keyword evidence="5" id="KW-0479">Metal-binding</keyword>
<dbReference type="CDD" id="cd03425">
    <property type="entry name" value="NUDIX_MutT_NudA_like"/>
    <property type="match status" value="1"/>
</dbReference>
<dbReference type="SUPFAM" id="SSF55811">
    <property type="entry name" value="Nudix"/>
    <property type="match status" value="1"/>
</dbReference>
<dbReference type="InterPro" id="IPR020084">
    <property type="entry name" value="NUDIX_hydrolase_CS"/>
</dbReference>
<keyword evidence="9" id="KW-0234">DNA repair</keyword>
<keyword evidence="4" id="KW-0235">DNA replication</keyword>
<sequence>MRTTLDVVSALILENGTVLATQRGHGAFAGKWEFPGGKIEPGETPEAALVREIREELDADIEIDGLYRTVEHDYEDFHLRMRCYRTRLASPTFSLLEHRSALWADADALGGLDWVEADIGLVEQMKRDGLVR</sequence>
<keyword evidence="6" id="KW-0227">DNA damage</keyword>
<comment type="catalytic activity">
    <reaction evidence="10">
        <text>8-oxo-dGTP + H2O = 8-oxo-dGMP + diphosphate + H(+)</text>
        <dbReference type="Rhea" id="RHEA:31575"/>
        <dbReference type="ChEBI" id="CHEBI:15377"/>
        <dbReference type="ChEBI" id="CHEBI:15378"/>
        <dbReference type="ChEBI" id="CHEBI:33019"/>
        <dbReference type="ChEBI" id="CHEBI:63224"/>
        <dbReference type="ChEBI" id="CHEBI:77896"/>
        <dbReference type="EC" id="3.6.1.55"/>
    </reaction>
</comment>
<evidence type="ECO:0000256" key="10">
    <source>
        <dbReference type="ARBA" id="ARBA00035861"/>
    </source>
</evidence>
<dbReference type="GO" id="GO:0006281">
    <property type="term" value="P:DNA repair"/>
    <property type="evidence" value="ECO:0007669"/>
    <property type="project" value="UniProtKB-KW"/>
</dbReference>
<evidence type="ECO:0000256" key="3">
    <source>
        <dbReference type="ARBA" id="ARBA00022457"/>
    </source>
</evidence>
<keyword evidence="7 12" id="KW-0378">Hydrolase</keyword>
<name>A0A0A8B402_9ACTN</name>
<dbReference type="InterPro" id="IPR015797">
    <property type="entry name" value="NUDIX_hydrolase-like_dom_sf"/>
</dbReference>
<gene>
    <name evidence="14" type="ORF">JI75_04880</name>
</gene>